<feature type="domain" description="UvrD-like helicase C-terminal" evidence="11">
    <location>
        <begin position="284"/>
        <end position="531"/>
    </location>
</feature>
<reference evidence="12" key="1">
    <citation type="submission" date="2020-05" db="EMBL/GenBank/DDBJ databases">
        <authorList>
            <person name="Chiriac C."/>
            <person name="Salcher M."/>
            <person name="Ghai R."/>
            <person name="Kavagutti S V."/>
        </authorList>
    </citation>
    <scope>NUCLEOTIDE SEQUENCE</scope>
</reference>
<comment type="catalytic activity">
    <reaction evidence="9">
        <text>ATP + H2O = ADP + phosphate + H(+)</text>
        <dbReference type="Rhea" id="RHEA:13065"/>
        <dbReference type="ChEBI" id="CHEBI:15377"/>
        <dbReference type="ChEBI" id="CHEBI:15378"/>
        <dbReference type="ChEBI" id="CHEBI:30616"/>
        <dbReference type="ChEBI" id="CHEBI:43474"/>
        <dbReference type="ChEBI" id="CHEBI:456216"/>
        <dbReference type="EC" id="5.6.2.4"/>
    </reaction>
</comment>
<dbReference type="GO" id="GO:0005524">
    <property type="term" value="F:ATP binding"/>
    <property type="evidence" value="ECO:0007669"/>
    <property type="project" value="UniProtKB-KW"/>
</dbReference>
<dbReference type="AlphaFoldDB" id="A0A6J6CEK4"/>
<sequence>MSEKFLAGLDDEQRAAASAIHGPVVIIAGAGTGKTRTITHRIAHAIDNAVAEPSRTLALTYTAKAASELRLRLAMLGFSGVQAHTFHSAAWRQLQFFWNEAIGGKPFRIISNKSDLISAALSSIGRSKGNAAQRDFATEIEWAKGREVAPEDYARIAQEQSRVALPGFTHTDIAELYRAYDSLKQEQGQLDFEDILLLLVGILEEQTSVIDRVRAQYRHFTVDEYQDISPLQQRLLDLWLGNRKEVCVVGDPDQSIFSFAGSTHEYLLGFTKKYPDAQIFRLNQNYRSTAQIVHVANKVADRELSSVRGKGAHNVRLSSHASEFAENEKIVHRVQELLNSGVTPREIALLFRRNDQLNVFAEILTSAGVPITIAGQSQGQRPFFYDGKIKEAIRLIRGASIATGSDTGDIPLVDQVRAVLSSVGWISDRAPIDDPRLRLLGFVYEFAEKVENASLRDLINEFDERERSNVEPEGNAVVLSSIHSAKGLEWSHVFVPRLREGVLPISYALESEKLMDEERRLFYVAVTRAKESLNLSYAGSDSSRFLSLLPALNSE</sequence>
<name>A0A6J6CEK4_9ZZZZ</name>
<comment type="catalytic activity">
    <reaction evidence="7">
        <text>Couples ATP hydrolysis with the unwinding of duplex DNA by translocating in the 3'-5' direction.</text>
        <dbReference type="EC" id="5.6.2.4"/>
    </reaction>
</comment>
<dbReference type="InterPro" id="IPR027417">
    <property type="entry name" value="P-loop_NTPase"/>
</dbReference>
<evidence type="ECO:0000256" key="2">
    <source>
        <dbReference type="ARBA" id="ARBA00022741"/>
    </source>
</evidence>
<dbReference type="Gene3D" id="1.10.10.160">
    <property type="match status" value="1"/>
</dbReference>
<dbReference type="Gene3D" id="3.40.50.300">
    <property type="entry name" value="P-loop containing nucleotide triphosphate hydrolases"/>
    <property type="match status" value="3"/>
</dbReference>
<dbReference type="Pfam" id="PF13361">
    <property type="entry name" value="UvrD_C"/>
    <property type="match status" value="2"/>
</dbReference>
<keyword evidence="2" id="KW-0547">Nucleotide-binding</keyword>
<feature type="domain" description="UvrD-like helicase ATP-binding" evidence="10">
    <location>
        <begin position="7"/>
        <end position="289"/>
    </location>
</feature>
<evidence type="ECO:0000259" key="10">
    <source>
        <dbReference type="PROSITE" id="PS51198"/>
    </source>
</evidence>
<dbReference type="GO" id="GO:0003677">
    <property type="term" value="F:DNA binding"/>
    <property type="evidence" value="ECO:0007669"/>
    <property type="project" value="InterPro"/>
</dbReference>
<evidence type="ECO:0000256" key="8">
    <source>
        <dbReference type="ARBA" id="ARBA00034808"/>
    </source>
</evidence>
<keyword evidence="6" id="KW-0413">Isomerase</keyword>
<accession>A0A6J6CEK4</accession>
<dbReference type="Gene3D" id="1.10.486.10">
    <property type="entry name" value="PCRA, domain 4"/>
    <property type="match status" value="2"/>
</dbReference>
<dbReference type="CDD" id="cd17932">
    <property type="entry name" value="DEXQc_UvrD"/>
    <property type="match status" value="1"/>
</dbReference>
<dbReference type="PROSITE" id="PS51198">
    <property type="entry name" value="UVRD_HELICASE_ATP_BIND"/>
    <property type="match status" value="1"/>
</dbReference>
<evidence type="ECO:0000256" key="4">
    <source>
        <dbReference type="ARBA" id="ARBA00022806"/>
    </source>
</evidence>
<dbReference type="PANTHER" id="PTHR11070:SF69">
    <property type="entry name" value="ATP-DEPENDENT DNA HELICASE UVRD2"/>
    <property type="match status" value="1"/>
</dbReference>
<dbReference type="PROSITE" id="PS51217">
    <property type="entry name" value="UVRD_HELICASE_CTER"/>
    <property type="match status" value="1"/>
</dbReference>
<evidence type="ECO:0000256" key="1">
    <source>
        <dbReference type="ARBA" id="ARBA00009922"/>
    </source>
</evidence>
<organism evidence="12">
    <name type="scientific">freshwater metagenome</name>
    <dbReference type="NCBI Taxonomy" id="449393"/>
    <lineage>
        <taxon>unclassified sequences</taxon>
        <taxon>metagenomes</taxon>
        <taxon>ecological metagenomes</taxon>
    </lineage>
</organism>
<keyword evidence="5" id="KW-0067">ATP-binding</keyword>
<dbReference type="InterPro" id="IPR013986">
    <property type="entry name" value="DExx_box_DNA_helicase_dom_sf"/>
</dbReference>
<gene>
    <name evidence="12" type="ORF">UFOPK1506_00371</name>
</gene>
<dbReference type="GO" id="GO:0016787">
    <property type="term" value="F:hydrolase activity"/>
    <property type="evidence" value="ECO:0007669"/>
    <property type="project" value="UniProtKB-KW"/>
</dbReference>
<comment type="similarity">
    <text evidence="1">Belongs to the helicase family. UvrD subfamily.</text>
</comment>
<dbReference type="InterPro" id="IPR014017">
    <property type="entry name" value="DNA_helicase_UvrD-like_C"/>
</dbReference>
<dbReference type="GO" id="GO:0033202">
    <property type="term" value="C:DNA helicase complex"/>
    <property type="evidence" value="ECO:0007669"/>
    <property type="project" value="TreeGrafter"/>
</dbReference>
<dbReference type="InterPro" id="IPR014016">
    <property type="entry name" value="UvrD-like_ATP-bd"/>
</dbReference>
<dbReference type="Pfam" id="PF00580">
    <property type="entry name" value="UvrD-helicase"/>
    <property type="match status" value="1"/>
</dbReference>
<evidence type="ECO:0000313" key="12">
    <source>
        <dbReference type="EMBL" id="CAB4549811.1"/>
    </source>
</evidence>
<keyword evidence="3" id="KW-0378">Hydrolase</keyword>
<dbReference type="EMBL" id="CAEZSV010000046">
    <property type="protein sequence ID" value="CAB4549811.1"/>
    <property type="molecule type" value="Genomic_DNA"/>
</dbReference>
<protein>
    <recommendedName>
        <fullName evidence="8">DNA 3'-5' helicase</fullName>
        <ecNumber evidence="8">5.6.2.4</ecNumber>
    </recommendedName>
</protein>
<dbReference type="GO" id="GO:0000725">
    <property type="term" value="P:recombinational repair"/>
    <property type="evidence" value="ECO:0007669"/>
    <property type="project" value="TreeGrafter"/>
</dbReference>
<dbReference type="GO" id="GO:0043138">
    <property type="term" value="F:3'-5' DNA helicase activity"/>
    <property type="evidence" value="ECO:0007669"/>
    <property type="project" value="UniProtKB-EC"/>
</dbReference>
<dbReference type="GO" id="GO:0005829">
    <property type="term" value="C:cytosol"/>
    <property type="evidence" value="ECO:0007669"/>
    <property type="project" value="TreeGrafter"/>
</dbReference>
<evidence type="ECO:0000256" key="9">
    <source>
        <dbReference type="ARBA" id="ARBA00048988"/>
    </source>
</evidence>
<proteinExistence type="inferred from homology"/>
<evidence type="ECO:0000259" key="11">
    <source>
        <dbReference type="PROSITE" id="PS51217"/>
    </source>
</evidence>
<dbReference type="PANTHER" id="PTHR11070">
    <property type="entry name" value="UVRD / RECB / PCRA DNA HELICASE FAMILY MEMBER"/>
    <property type="match status" value="1"/>
</dbReference>
<keyword evidence="4" id="KW-0347">Helicase</keyword>
<evidence type="ECO:0000256" key="6">
    <source>
        <dbReference type="ARBA" id="ARBA00023235"/>
    </source>
</evidence>
<dbReference type="EC" id="5.6.2.4" evidence="8"/>
<dbReference type="InterPro" id="IPR000212">
    <property type="entry name" value="DNA_helicase_UvrD/REP"/>
</dbReference>
<evidence type="ECO:0000256" key="5">
    <source>
        <dbReference type="ARBA" id="ARBA00022840"/>
    </source>
</evidence>
<evidence type="ECO:0000256" key="3">
    <source>
        <dbReference type="ARBA" id="ARBA00022801"/>
    </source>
</evidence>
<evidence type="ECO:0000256" key="7">
    <source>
        <dbReference type="ARBA" id="ARBA00034617"/>
    </source>
</evidence>
<dbReference type="SUPFAM" id="SSF52540">
    <property type="entry name" value="P-loop containing nucleoside triphosphate hydrolases"/>
    <property type="match status" value="1"/>
</dbReference>